<feature type="compositionally biased region" description="Basic and acidic residues" evidence="2">
    <location>
        <begin position="55"/>
        <end position="66"/>
    </location>
</feature>
<dbReference type="EMBL" id="CAJJDM010000061">
    <property type="protein sequence ID" value="CAD8078563.1"/>
    <property type="molecule type" value="Genomic_DNA"/>
</dbReference>
<feature type="compositionally biased region" description="Basic and acidic residues" evidence="2">
    <location>
        <begin position="657"/>
        <end position="691"/>
    </location>
</feature>
<feature type="region of interest" description="Disordered" evidence="2">
    <location>
        <begin position="213"/>
        <end position="237"/>
    </location>
</feature>
<protein>
    <submittedName>
        <fullName evidence="3">Uncharacterized protein</fullName>
    </submittedName>
</protein>
<feature type="region of interest" description="Disordered" evidence="2">
    <location>
        <begin position="657"/>
        <end position="704"/>
    </location>
</feature>
<accession>A0A8S1MMY5</accession>
<feature type="region of interest" description="Disordered" evidence="2">
    <location>
        <begin position="504"/>
        <end position="537"/>
    </location>
</feature>
<feature type="region of interest" description="Disordered" evidence="2">
    <location>
        <begin position="1"/>
        <end position="66"/>
    </location>
</feature>
<keyword evidence="1" id="KW-0175">Coiled coil</keyword>
<evidence type="ECO:0000313" key="3">
    <source>
        <dbReference type="EMBL" id="CAD8078563.1"/>
    </source>
</evidence>
<feature type="region of interest" description="Disordered" evidence="2">
    <location>
        <begin position="303"/>
        <end position="336"/>
    </location>
</feature>
<name>A0A8S1MMY5_PARPR</name>
<dbReference type="OMA" id="ATNDIDH"/>
<comment type="caution">
    <text evidence="3">The sequence shown here is derived from an EMBL/GenBank/DDBJ whole genome shotgun (WGS) entry which is preliminary data.</text>
</comment>
<evidence type="ECO:0000256" key="2">
    <source>
        <dbReference type="SAM" id="MobiDB-lite"/>
    </source>
</evidence>
<dbReference type="Proteomes" id="UP000688137">
    <property type="component" value="Unassembled WGS sequence"/>
</dbReference>
<dbReference type="AlphaFoldDB" id="A0A8S1MMY5"/>
<sequence>MKQNPVAPPTKQQPQQQPPPKDPPKTTGKPNDQKQQQPQQQQPIQQPKTAQPSPPKKETVKAATNDIDHIQKMKQTMMDFQNKYFETLKSKQDSISQKLSLRNAERVEDKILNAIRKGVLQLENSKYNYVEGHMMDKKVLIVEKEKDSLQTKLQNVDTELKTLKSQKINNAYSAYSQPTLKLYMQEENVTKQQQAQETVQKIQLEAKTRREKTNKILSEKERREKEEEERKKQEDAIKTQQLKEQLHAKLRENIEDLKVKQKQRFEKMDKMEDEYFKSLNDKLSKMNKERSLIASVDIPKVQLKPYKNEGQKKDKKKKFRPKSASPSNKIQHPHKKIEIEQPLYMRVLEKYNKKIQKQQEIVNQERKNRMEKNEFYNQEYEEHMKEYLKKLKMKKREYEEKRMKALEKLGLEAGKYSQNVNASFDSKLWLLQESRINKSLDDISIIPKESLINQAKEKKQKIINYDKKVKETIKIQKDKEKEEELMVLRDKTIHPERYIRMVKKNDKEQEKESSYEIFQREEEARQQKEKESREKELERYKKIQEKAKKDLEQSIILSKIKDEDKKKKDEFDYEYEESLAKQKGKEYLKEFKELHQKALELEKEEKEKQLKLLQEQQKKKKLELPQITSTPKIVKNQTLGTLERHDYLQEVLVQAKKEREERKEKERQEKEEKIKEEERRKDEERRRREEGIEQTPRKVVNLDDLDDEQKEELRKKKLALHNQKVDKIKKKYIDDKTYGESLQQESYIKRKADQVNKLDKQTKSMESIVEASWTTKPLKAVEKAQEVDALYIKSIQQKLSLLSTAQKA</sequence>
<reference evidence="3" key="1">
    <citation type="submission" date="2021-01" db="EMBL/GenBank/DDBJ databases">
        <authorList>
            <consortium name="Genoscope - CEA"/>
            <person name="William W."/>
        </authorList>
    </citation>
    <scope>NUCLEOTIDE SEQUENCE</scope>
</reference>
<feature type="coiled-coil region" evidence="1">
    <location>
        <begin position="348"/>
        <end position="408"/>
    </location>
</feature>
<keyword evidence="4" id="KW-1185">Reference proteome</keyword>
<organism evidence="3 4">
    <name type="scientific">Paramecium primaurelia</name>
    <dbReference type="NCBI Taxonomy" id="5886"/>
    <lineage>
        <taxon>Eukaryota</taxon>
        <taxon>Sar</taxon>
        <taxon>Alveolata</taxon>
        <taxon>Ciliophora</taxon>
        <taxon>Intramacronucleata</taxon>
        <taxon>Oligohymenophorea</taxon>
        <taxon>Peniculida</taxon>
        <taxon>Parameciidae</taxon>
        <taxon>Paramecium</taxon>
    </lineage>
</organism>
<proteinExistence type="predicted"/>
<evidence type="ECO:0000256" key="1">
    <source>
        <dbReference type="SAM" id="Coils"/>
    </source>
</evidence>
<feature type="coiled-coil region" evidence="1">
    <location>
        <begin position="584"/>
        <end position="623"/>
    </location>
</feature>
<feature type="compositionally biased region" description="Low complexity" evidence="2">
    <location>
        <begin position="25"/>
        <end position="51"/>
    </location>
</feature>
<gene>
    <name evidence="3" type="ORF">PPRIM_AZ9-3.1.T0600128</name>
</gene>
<evidence type="ECO:0000313" key="4">
    <source>
        <dbReference type="Proteomes" id="UP000688137"/>
    </source>
</evidence>